<accession>A0A8H3IRL3</accession>
<dbReference type="OrthoDB" id="10644154at2759"/>
<dbReference type="Proteomes" id="UP000664203">
    <property type="component" value="Unassembled WGS sequence"/>
</dbReference>
<feature type="region of interest" description="Disordered" evidence="1">
    <location>
        <begin position="65"/>
        <end position="129"/>
    </location>
</feature>
<name>A0A8H3IRL3_9LECA</name>
<gene>
    <name evidence="2" type="ORF">ALECFALPRED_004716</name>
</gene>
<feature type="region of interest" description="Disordered" evidence="1">
    <location>
        <begin position="1"/>
        <end position="25"/>
    </location>
</feature>
<evidence type="ECO:0000313" key="2">
    <source>
        <dbReference type="EMBL" id="CAF9930730.1"/>
    </source>
</evidence>
<organism evidence="2 3">
    <name type="scientific">Alectoria fallacina</name>
    <dbReference type="NCBI Taxonomy" id="1903189"/>
    <lineage>
        <taxon>Eukaryota</taxon>
        <taxon>Fungi</taxon>
        <taxon>Dikarya</taxon>
        <taxon>Ascomycota</taxon>
        <taxon>Pezizomycotina</taxon>
        <taxon>Lecanoromycetes</taxon>
        <taxon>OSLEUM clade</taxon>
        <taxon>Lecanoromycetidae</taxon>
        <taxon>Lecanorales</taxon>
        <taxon>Lecanorineae</taxon>
        <taxon>Parmeliaceae</taxon>
        <taxon>Alectoria</taxon>
    </lineage>
</organism>
<comment type="caution">
    <text evidence="2">The sequence shown here is derived from an EMBL/GenBank/DDBJ whole genome shotgun (WGS) entry which is preliminary data.</text>
</comment>
<proteinExistence type="predicted"/>
<reference evidence="2" key="1">
    <citation type="submission" date="2021-03" db="EMBL/GenBank/DDBJ databases">
        <authorList>
            <person name="Tagirdzhanova G."/>
        </authorList>
    </citation>
    <scope>NUCLEOTIDE SEQUENCE</scope>
</reference>
<dbReference type="AlphaFoldDB" id="A0A8H3IRL3"/>
<sequence length="147" mass="15795">MATTRLASRVLSYGDPSSSQSSSGNLPSIEIAAIAIGTVHAVGRIYLLLFCPHFLFAWLEKSRSGHRPSESEEAPLEDLLPQRPARVSDDDGSNNGADDTEKRRRRPEAGRGGNTQSQGNHAIISGLPGSPVINNNNNIDISSIDYL</sequence>
<keyword evidence="3" id="KW-1185">Reference proteome</keyword>
<evidence type="ECO:0000256" key="1">
    <source>
        <dbReference type="SAM" id="MobiDB-lite"/>
    </source>
</evidence>
<dbReference type="EMBL" id="CAJPDR010000292">
    <property type="protein sequence ID" value="CAF9930730.1"/>
    <property type="molecule type" value="Genomic_DNA"/>
</dbReference>
<protein>
    <submittedName>
        <fullName evidence="2">Uncharacterized protein</fullName>
    </submittedName>
</protein>
<evidence type="ECO:0000313" key="3">
    <source>
        <dbReference type="Proteomes" id="UP000664203"/>
    </source>
</evidence>